<dbReference type="InterPro" id="IPR022409">
    <property type="entry name" value="PKD/Chitinase_dom"/>
</dbReference>
<protein>
    <recommendedName>
        <fullName evidence="6">PKD/Chitinase domain-containing protein</fullName>
    </recommendedName>
</protein>
<evidence type="ECO:0000313" key="8">
    <source>
        <dbReference type="Proteomes" id="UP000759131"/>
    </source>
</evidence>
<evidence type="ECO:0000313" key="7">
    <source>
        <dbReference type="EMBL" id="CAD7642149.1"/>
    </source>
</evidence>
<dbReference type="InterPro" id="IPR029865">
    <property type="entry name" value="KIAA0319-like"/>
</dbReference>
<name>A0A7R9QFC3_9ACAR</name>
<proteinExistence type="predicted"/>
<evidence type="ECO:0000256" key="5">
    <source>
        <dbReference type="ARBA" id="ARBA00023180"/>
    </source>
</evidence>
<dbReference type="Pfam" id="PF22352">
    <property type="entry name" value="K319L-like_PKD"/>
    <property type="match status" value="3"/>
</dbReference>
<dbReference type="PANTHER" id="PTHR46182">
    <property type="entry name" value="FI19480P1"/>
    <property type="match status" value="1"/>
</dbReference>
<feature type="domain" description="PKD/Chitinase" evidence="6">
    <location>
        <begin position="60"/>
        <end position="154"/>
    </location>
</feature>
<dbReference type="SUPFAM" id="SSF49299">
    <property type="entry name" value="PKD domain"/>
    <property type="match status" value="2"/>
</dbReference>
<dbReference type="CDD" id="cd00146">
    <property type="entry name" value="PKD"/>
    <property type="match status" value="2"/>
</dbReference>
<dbReference type="Proteomes" id="UP000759131">
    <property type="component" value="Unassembled WGS sequence"/>
</dbReference>
<keyword evidence="8" id="KW-1185">Reference proteome</keyword>
<dbReference type="OrthoDB" id="536372at2759"/>
<evidence type="ECO:0000259" key="6">
    <source>
        <dbReference type="SMART" id="SM00089"/>
    </source>
</evidence>
<dbReference type="InterPro" id="IPR013783">
    <property type="entry name" value="Ig-like_fold"/>
</dbReference>
<comment type="subcellular location">
    <subcellularLocation>
        <location evidence="1">Membrane</location>
    </subcellularLocation>
</comment>
<feature type="domain" description="PKD/Chitinase" evidence="6">
    <location>
        <begin position="159"/>
        <end position="250"/>
    </location>
</feature>
<evidence type="ECO:0000256" key="3">
    <source>
        <dbReference type="ARBA" id="ARBA00022989"/>
    </source>
</evidence>
<dbReference type="FunFam" id="2.60.40.10:FF:000061">
    <property type="entry name" value="Dyslexia-associated protein KIAA0319 homolog"/>
    <property type="match status" value="2"/>
</dbReference>
<evidence type="ECO:0000256" key="1">
    <source>
        <dbReference type="ARBA" id="ARBA00004370"/>
    </source>
</evidence>
<feature type="non-terminal residue" evidence="7">
    <location>
        <position position="1"/>
    </location>
</feature>
<keyword evidence="5" id="KW-0325">Glycoprotein</keyword>
<feature type="domain" description="PKD/Chitinase" evidence="6">
    <location>
        <begin position="256"/>
        <end position="347"/>
    </location>
</feature>
<keyword evidence="4" id="KW-0472">Membrane</keyword>
<evidence type="ECO:0000256" key="4">
    <source>
        <dbReference type="ARBA" id="ARBA00023136"/>
    </source>
</evidence>
<sequence>ALVVPIGYTNTNFPPNPTLQLKDLLPGLYQLNLTVTDSDGATNSTIANVTVLKEIDYPPTANAGQDQIIFLPQNEISLMGNQSTDDKGIALWQWTRAPDDQTSGKQIAVDMDGTSTPLLHLSKLEVGVYKFILSVTDTANQSSKAEVHVFVKPENNRPPLAITPHDIKVVLPLENSVVLDGTKSSDDTGVTKWLWQQLHGPKVLQITNANESKANITNKLFPGEYSFQLTVWDTKGANSSALFKLTVIQAKNSPPVANGGGDRTVTLPISQVILNGSQSYDDVEIVSYEWRRTQESLAFGDILDNSSYSAVLRLTNLIPGRYLFRLTVTDSQGSQASEVVSLIVKPSHDMMDEIELILNTDCKAFTTDQEWTVLKRLEL</sequence>
<reference evidence="7" key="1">
    <citation type="submission" date="2020-11" db="EMBL/GenBank/DDBJ databases">
        <authorList>
            <person name="Tran Van P."/>
        </authorList>
    </citation>
    <scope>NUCLEOTIDE SEQUENCE</scope>
</reference>
<dbReference type="EMBL" id="OC881188">
    <property type="protein sequence ID" value="CAD7642149.1"/>
    <property type="molecule type" value="Genomic_DNA"/>
</dbReference>
<gene>
    <name evidence="7" type="ORF">OSB1V03_LOCUS19011</name>
</gene>
<keyword evidence="3" id="KW-1133">Transmembrane helix</keyword>
<evidence type="ECO:0000256" key="2">
    <source>
        <dbReference type="ARBA" id="ARBA00022692"/>
    </source>
</evidence>
<dbReference type="AlphaFoldDB" id="A0A7R9QFC3"/>
<dbReference type="Gene3D" id="2.60.40.10">
    <property type="entry name" value="Immunoglobulins"/>
    <property type="match status" value="4"/>
</dbReference>
<dbReference type="GO" id="GO:0001764">
    <property type="term" value="P:neuron migration"/>
    <property type="evidence" value="ECO:0007669"/>
    <property type="project" value="TreeGrafter"/>
</dbReference>
<accession>A0A7R9QFC3</accession>
<dbReference type="EMBL" id="CAJPIZ010026613">
    <property type="protein sequence ID" value="CAG2119061.1"/>
    <property type="molecule type" value="Genomic_DNA"/>
</dbReference>
<dbReference type="InterPro" id="IPR035986">
    <property type="entry name" value="PKD_dom_sf"/>
</dbReference>
<organism evidence="7">
    <name type="scientific">Medioppia subpectinata</name>
    <dbReference type="NCBI Taxonomy" id="1979941"/>
    <lineage>
        <taxon>Eukaryota</taxon>
        <taxon>Metazoa</taxon>
        <taxon>Ecdysozoa</taxon>
        <taxon>Arthropoda</taxon>
        <taxon>Chelicerata</taxon>
        <taxon>Arachnida</taxon>
        <taxon>Acari</taxon>
        <taxon>Acariformes</taxon>
        <taxon>Sarcoptiformes</taxon>
        <taxon>Oribatida</taxon>
        <taxon>Brachypylina</taxon>
        <taxon>Oppioidea</taxon>
        <taxon>Oppiidae</taxon>
        <taxon>Medioppia</taxon>
    </lineage>
</organism>
<dbReference type="PANTHER" id="PTHR46182:SF2">
    <property type="entry name" value="FI19480P1"/>
    <property type="match status" value="1"/>
</dbReference>
<feature type="non-terminal residue" evidence="7">
    <location>
        <position position="379"/>
    </location>
</feature>
<dbReference type="SMART" id="SM00089">
    <property type="entry name" value="PKD"/>
    <property type="match status" value="3"/>
</dbReference>
<keyword evidence="2" id="KW-0812">Transmembrane</keyword>
<dbReference type="GO" id="GO:0031410">
    <property type="term" value="C:cytoplasmic vesicle"/>
    <property type="evidence" value="ECO:0007669"/>
    <property type="project" value="TreeGrafter"/>
</dbReference>
<dbReference type="GO" id="GO:0016020">
    <property type="term" value="C:membrane"/>
    <property type="evidence" value="ECO:0007669"/>
    <property type="project" value="UniProtKB-SubCell"/>
</dbReference>